<dbReference type="VEuPathDB" id="TriTrypDB:BSAL_83175"/>
<keyword evidence="3" id="KW-1185">Reference proteome</keyword>
<feature type="transmembrane region" description="Helical" evidence="1">
    <location>
        <begin position="75"/>
        <end position="98"/>
    </location>
</feature>
<proteinExistence type="predicted"/>
<reference evidence="3" key="1">
    <citation type="submission" date="2015-09" db="EMBL/GenBank/DDBJ databases">
        <authorList>
            <consortium name="Pathogen Informatics"/>
        </authorList>
    </citation>
    <scope>NUCLEOTIDE SEQUENCE [LARGE SCALE GENOMIC DNA]</scope>
    <source>
        <strain evidence="3">Lake Konstanz</strain>
    </source>
</reference>
<dbReference type="AlphaFoldDB" id="A0A0S4J3H2"/>
<evidence type="ECO:0000313" key="2">
    <source>
        <dbReference type="EMBL" id="CUG68600.1"/>
    </source>
</evidence>
<evidence type="ECO:0000313" key="3">
    <source>
        <dbReference type="Proteomes" id="UP000051952"/>
    </source>
</evidence>
<keyword evidence="1" id="KW-1133">Transmembrane helix</keyword>
<organism evidence="2 3">
    <name type="scientific">Bodo saltans</name>
    <name type="common">Flagellated protozoan</name>
    <dbReference type="NCBI Taxonomy" id="75058"/>
    <lineage>
        <taxon>Eukaryota</taxon>
        <taxon>Discoba</taxon>
        <taxon>Euglenozoa</taxon>
        <taxon>Kinetoplastea</taxon>
        <taxon>Metakinetoplastina</taxon>
        <taxon>Eubodonida</taxon>
        <taxon>Bodonidae</taxon>
        <taxon>Bodo</taxon>
    </lineage>
</organism>
<evidence type="ECO:0000256" key="1">
    <source>
        <dbReference type="SAM" id="Phobius"/>
    </source>
</evidence>
<dbReference type="Proteomes" id="UP000051952">
    <property type="component" value="Unassembled WGS sequence"/>
</dbReference>
<feature type="transmembrane region" description="Helical" evidence="1">
    <location>
        <begin position="45"/>
        <end position="69"/>
    </location>
</feature>
<accession>A0A0S4J3H2</accession>
<gene>
    <name evidence="2" type="ORF">BSAL_83175</name>
</gene>
<protein>
    <submittedName>
        <fullName evidence="2">Transmembrane protein, putative</fullName>
    </submittedName>
</protein>
<dbReference type="EMBL" id="CYKH01000931">
    <property type="protein sequence ID" value="CUG68600.1"/>
    <property type="molecule type" value="Genomic_DNA"/>
</dbReference>
<keyword evidence="1 2" id="KW-0812">Transmembrane</keyword>
<name>A0A0S4J3H2_BODSA</name>
<keyword evidence="1" id="KW-0472">Membrane</keyword>
<sequence length="193" mass="21372">MSTRTIDDDHCHIVAATELPSAANPSTSPRVAFSTPVAPLPHKPLYCHIALVASQVIFSTTMTIVRSAFVDSNEVSPIVLVTLRLFLCLYAFTVVHYVRMYRRAALQSMKKSRVAFSPISEGTTKQLKHEATSPTSTAASSDDDFHNLDKGLLECAAFCWARAELQSTCWDLQVVLSTRTPLQLVPCNMPFRR</sequence>